<evidence type="ECO:0000313" key="11">
    <source>
        <dbReference type="EMBL" id="CAF0957791.1"/>
    </source>
</evidence>
<dbReference type="PANTHER" id="PTHR14499:SF136">
    <property type="entry name" value="GH08630P"/>
    <property type="match status" value="1"/>
</dbReference>
<evidence type="ECO:0000256" key="9">
    <source>
        <dbReference type="ARBA" id="ARBA00057758"/>
    </source>
</evidence>
<evidence type="ECO:0000259" key="10">
    <source>
        <dbReference type="SMART" id="SM00225"/>
    </source>
</evidence>
<evidence type="ECO:0000256" key="6">
    <source>
        <dbReference type="ARBA" id="ARBA00023273"/>
    </source>
</evidence>
<dbReference type="SMART" id="SM00225">
    <property type="entry name" value="BTB"/>
    <property type="match status" value="1"/>
</dbReference>
<evidence type="ECO:0000256" key="5">
    <source>
        <dbReference type="ARBA" id="ARBA00023257"/>
    </source>
</evidence>
<protein>
    <recommendedName>
        <fullName evidence="10">BTB domain-containing protein</fullName>
    </recommendedName>
</protein>
<dbReference type="Pfam" id="PF23110">
    <property type="entry name" value="H1_KCTD8_12_16"/>
    <property type="match status" value="1"/>
</dbReference>
<keyword evidence="6" id="KW-0966">Cell projection</keyword>
<proteinExistence type="predicted"/>
<keyword evidence="13" id="KW-1185">Reference proteome</keyword>
<dbReference type="Pfam" id="PF02214">
    <property type="entry name" value="BTB_2"/>
    <property type="match status" value="1"/>
</dbReference>
<comment type="caution">
    <text evidence="11">The sequence shown here is derived from an EMBL/GenBank/DDBJ whole genome shotgun (WGS) entry which is preliminary data.</text>
</comment>
<dbReference type="GO" id="GO:0042734">
    <property type="term" value="C:presynaptic membrane"/>
    <property type="evidence" value="ECO:0007669"/>
    <property type="project" value="UniProtKB-SubCell"/>
</dbReference>
<comment type="subcellular location">
    <subcellularLocation>
        <location evidence="7">Postsynaptic cell membrane</location>
    </subcellularLocation>
    <subcellularLocation>
        <location evidence="8">Presynaptic cell membrane</location>
    </subcellularLocation>
</comment>
<dbReference type="InterPro" id="IPR000210">
    <property type="entry name" value="BTB/POZ_dom"/>
</dbReference>
<dbReference type="EMBL" id="CAJOBC010002424">
    <property type="protein sequence ID" value="CAF3732579.1"/>
    <property type="molecule type" value="Genomic_DNA"/>
</dbReference>
<dbReference type="AlphaFoldDB" id="A0A814DMX7"/>
<dbReference type="PANTHER" id="PTHR14499">
    <property type="entry name" value="POTASSIUM CHANNEL TETRAMERIZATION DOMAIN-CONTAINING"/>
    <property type="match status" value="1"/>
</dbReference>
<evidence type="ECO:0000256" key="3">
    <source>
        <dbReference type="ARBA" id="ARBA00023018"/>
    </source>
</evidence>
<keyword evidence="1" id="KW-1003">Cell membrane</keyword>
<dbReference type="EMBL" id="CAJNOQ010002426">
    <property type="protein sequence ID" value="CAF0957791.1"/>
    <property type="molecule type" value="Genomic_DNA"/>
</dbReference>
<dbReference type="GO" id="GO:0051260">
    <property type="term" value="P:protein homooligomerization"/>
    <property type="evidence" value="ECO:0007669"/>
    <property type="project" value="InterPro"/>
</dbReference>
<comment type="function">
    <text evidence="9">Auxiliary subunit of GABA-B receptors that determine the pharmacology and kinetics of the receptor response. Increases agonist potency and markedly alter the G-protein signaling of the receptors by accelerating onset and promoting desensitization.</text>
</comment>
<dbReference type="InterPro" id="IPR057093">
    <property type="entry name" value="H1_KCTD8_12_16"/>
</dbReference>
<accession>A0A814DMX7</accession>
<evidence type="ECO:0000256" key="2">
    <source>
        <dbReference type="ARBA" id="ARBA00022553"/>
    </source>
</evidence>
<keyword evidence="2" id="KW-0597">Phosphoprotein</keyword>
<keyword evidence="3" id="KW-0770">Synapse</keyword>
<evidence type="ECO:0000256" key="4">
    <source>
        <dbReference type="ARBA" id="ARBA00023136"/>
    </source>
</evidence>
<keyword evidence="5" id="KW-0628">Postsynaptic cell membrane</keyword>
<gene>
    <name evidence="11" type="ORF">GPM918_LOCUS11593</name>
    <name evidence="12" type="ORF">SRO942_LOCUS11589</name>
</gene>
<evidence type="ECO:0000256" key="8">
    <source>
        <dbReference type="ARBA" id="ARBA00034111"/>
    </source>
</evidence>
<feature type="domain" description="BTB" evidence="10">
    <location>
        <begin position="6"/>
        <end position="125"/>
    </location>
</feature>
<keyword evidence="4" id="KW-0472">Membrane</keyword>
<evidence type="ECO:0000313" key="12">
    <source>
        <dbReference type="EMBL" id="CAF3732579.1"/>
    </source>
</evidence>
<organism evidence="11 13">
    <name type="scientific">Didymodactylos carnosus</name>
    <dbReference type="NCBI Taxonomy" id="1234261"/>
    <lineage>
        <taxon>Eukaryota</taxon>
        <taxon>Metazoa</taxon>
        <taxon>Spiralia</taxon>
        <taxon>Gnathifera</taxon>
        <taxon>Rotifera</taxon>
        <taxon>Eurotatoria</taxon>
        <taxon>Bdelloidea</taxon>
        <taxon>Philodinida</taxon>
        <taxon>Philodinidae</taxon>
        <taxon>Didymodactylos</taxon>
    </lineage>
</organism>
<dbReference type="Proteomes" id="UP000663829">
    <property type="component" value="Unassembled WGS sequence"/>
</dbReference>
<dbReference type="InterPro" id="IPR011333">
    <property type="entry name" value="SKP1/BTB/POZ_sf"/>
</dbReference>
<name>A0A814DMX7_9BILA</name>
<dbReference type="GO" id="GO:0045211">
    <property type="term" value="C:postsynaptic membrane"/>
    <property type="evidence" value="ECO:0007669"/>
    <property type="project" value="UniProtKB-SubCell"/>
</dbReference>
<dbReference type="CDD" id="cd22204">
    <property type="entry name" value="H1_KCTD12-like"/>
    <property type="match status" value="1"/>
</dbReference>
<evidence type="ECO:0000256" key="7">
    <source>
        <dbReference type="ARBA" id="ARBA00034100"/>
    </source>
</evidence>
<dbReference type="InterPro" id="IPR003131">
    <property type="entry name" value="T1-type_BTB"/>
</dbReference>
<evidence type="ECO:0000313" key="13">
    <source>
        <dbReference type="Proteomes" id="UP000663829"/>
    </source>
</evidence>
<reference evidence="11" key="1">
    <citation type="submission" date="2021-02" db="EMBL/GenBank/DDBJ databases">
        <authorList>
            <person name="Nowell W R."/>
        </authorList>
    </citation>
    <scope>NUCLEOTIDE SEQUENCE</scope>
</reference>
<dbReference type="OrthoDB" id="2414723at2759"/>
<evidence type="ECO:0000256" key="1">
    <source>
        <dbReference type="ARBA" id="ARBA00022475"/>
    </source>
</evidence>
<sequence>MSDSSDIVELNIGGVTYSTLQSTLQSEPDSLLANLVGQQQQQQHQHNHLNNVSLDINNKITRDNKNRYFIDRDGVLFRYILDYLRCKKLILPESFQEKERLKSEAEYYKLTNMVKALTIHQQFGRTMQTTITPTLTTTINENESENLAASSASLSESSLVKQPRSVNGYIVVGYRGTFAFGRDGLADVKFRKISRVLVCGRVHLCREVFGDTLNESRDPDHGQTERYTSRFFLKHTFLEQAFDMLGEAGFVLVGCAASGCSGSTEPGKQTDNEENRWLHYNEFVFQRGL</sequence>
<dbReference type="Gene3D" id="3.30.710.10">
    <property type="entry name" value="Potassium Channel Kv1.1, Chain A"/>
    <property type="match status" value="1"/>
</dbReference>
<dbReference type="SUPFAM" id="SSF54695">
    <property type="entry name" value="POZ domain"/>
    <property type="match status" value="1"/>
</dbReference>
<dbReference type="Proteomes" id="UP000681722">
    <property type="component" value="Unassembled WGS sequence"/>
</dbReference>